<dbReference type="AlphaFoldDB" id="A0A291W4Z9"/>
<evidence type="ECO:0000313" key="2">
    <source>
        <dbReference type="Proteomes" id="UP000195880"/>
    </source>
</evidence>
<gene>
    <name evidence="1" type="ORF">SMD44_p10212</name>
</gene>
<organism evidence="1 2">
    <name type="scientific">Streptomyces alboflavus</name>
    <dbReference type="NCBI Taxonomy" id="67267"/>
    <lineage>
        <taxon>Bacteria</taxon>
        <taxon>Bacillati</taxon>
        <taxon>Actinomycetota</taxon>
        <taxon>Actinomycetes</taxon>
        <taxon>Kitasatosporales</taxon>
        <taxon>Streptomycetaceae</taxon>
        <taxon>Streptomyces</taxon>
    </lineage>
</organism>
<name>A0A291W4Z9_9ACTN</name>
<dbReference type="OrthoDB" id="4173178at2"/>
<proteinExistence type="predicted"/>
<dbReference type="EMBL" id="CP023976">
    <property type="protein sequence ID" value="ATM24711.1"/>
    <property type="molecule type" value="Genomic_DNA"/>
</dbReference>
<dbReference type="RefSeq" id="WP_100112524.1">
    <property type="nucleotide sequence ID" value="NZ_CP023976.1"/>
</dbReference>
<reference evidence="1 2" key="1">
    <citation type="submission" date="2017-10" db="EMBL/GenBank/DDBJ databases">
        <title>Streptomyces alboflavus Genome sequencing and assembly.</title>
        <authorList>
            <person name="Wang Y."/>
            <person name="Du B."/>
            <person name="Ding Y."/>
            <person name="Liu H."/>
            <person name="Hou Q."/>
            <person name="Liu K."/>
            <person name="Wang C."/>
            <person name="Yao L."/>
        </authorList>
    </citation>
    <scope>NUCLEOTIDE SEQUENCE [LARGE SCALE GENOMIC DNA]</scope>
    <source>
        <strain evidence="1 2">MDJK44</strain>
        <plasmid evidence="2">Plasmid pmdjk44.1</plasmid>
    </source>
</reference>
<evidence type="ECO:0000313" key="1">
    <source>
        <dbReference type="EMBL" id="ATM24711.1"/>
    </source>
</evidence>
<dbReference type="KEGG" id="salf:SMD44_p10212"/>
<protein>
    <submittedName>
        <fullName evidence="1">Uncharacterized protein</fullName>
    </submittedName>
</protein>
<keyword evidence="2" id="KW-1185">Reference proteome</keyword>
<geneLocation type="plasmid" evidence="2">
    <name>pmdjk44.1</name>
</geneLocation>
<keyword evidence="1" id="KW-0614">Plasmid</keyword>
<accession>A0A291W4Z9</accession>
<dbReference type="Proteomes" id="UP000195880">
    <property type="component" value="Plasmid pMDJK44.1"/>
</dbReference>
<sequence length="185" mass="20153">MTICRSTQASGLRRFELITSSHTTHVTLAVTEVGRIIVSGPLDLSADDARLLVTHQKHWITARLQHLTHAAAAVAAGLSNSAGGPCPRCHTAVGERHTATCDVALCRVTGHPRTHCGHVTNSCNSTWTGQWPGHAECIEYGFYTRIGPHGYEQCGPGTPDALPDLSRLRDECRWDVRTQRMVRPA</sequence>